<dbReference type="AlphaFoldDB" id="A0A5E6TE13"/>
<protein>
    <submittedName>
        <fullName evidence="1">Uncharacterized protein</fullName>
    </submittedName>
</protein>
<name>A0A5E6TE13_PSEFL</name>
<accession>A0A5E6TE13</accession>
<dbReference type="EMBL" id="CABVGZ010000028">
    <property type="protein sequence ID" value="VVM91421.1"/>
    <property type="molecule type" value="Genomic_DNA"/>
</dbReference>
<evidence type="ECO:0000313" key="2">
    <source>
        <dbReference type="Proteomes" id="UP000326241"/>
    </source>
</evidence>
<sequence>MNDPVRLLHYTQYLALADPAGITRLTATLRMEQCGAQHHGKFVLLGRAVEDFHIGLEVITMEKEAKRHIPCPY</sequence>
<organism evidence="1 2">
    <name type="scientific">Pseudomonas fluorescens</name>
    <dbReference type="NCBI Taxonomy" id="294"/>
    <lineage>
        <taxon>Bacteria</taxon>
        <taxon>Pseudomonadati</taxon>
        <taxon>Pseudomonadota</taxon>
        <taxon>Gammaproteobacteria</taxon>
        <taxon>Pseudomonadales</taxon>
        <taxon>Pseudomonadaceae</taxon>
        <taxon>Pseudomonas</taxon>
    </lineage>
</organism>
<dbReference type="Proteomes" id="UP000326241">
    <property type="component" value="Unassembled WGS sequence"/>
</dbReference>
<reference evidence="1 2" key="1">
    <citation type="submission" date="2019-09" db="EMBL/GenBank/DDBJ databases">
        <authorList>
            <person name="Chandra G."/>
            <person name="Truman W A."/>
        </authorList>
    </citation>
    <scope>NUCLEOTIDE SEQUENCE [LARGE SCALE GENOMIC DNA]</scope>
    <source>
        <strain evidence="1">PS624</strain>
    </source>
</reference>
<gene>
    <name evidence="1" type="ORF">PS624_02837</name>
</gene>
<evidence type="ECO:0000313" key="1">
    <source>
        <dbReference type="EMBL" id="VVM91421.1"/>
    </source>
</evidence>
<proteinExistence type="predicted"/>